<dbReference type="InterPro" id="IPR001611">
    <property type="entry name" value="Leu-rich_rpt"/>
</dbReference>
<keyword evidence="12" id="KW-0675">Receptor</keyword>
<comment type="caution">
    <text evidence="12">The sequence shown here is derived from an EMBL/GenBank/DDBJ whole genome shotgun (WGS) entry which is preliminary data.</text>
</comment>
<dbReference type="GO" id="GO:0016020">
    <property type="term" value="C:membrane"/>
    <property type="evidence" value="ECO:0007669"/>
    <property type="project" value="UniProtKB-SubCell"/>
</dbReference>
<protein>
    <submittedName>
        <fullName evidence="12">Inactive receptor kinase</fullName>
    </submittedName>
</protein>
<evidence type="ECO:0000256" key="2">
    <source>
        <dbReference type="ARBA" id="ARBA00022614"/>
    </source>
</evidence>
<comment type="subcellular location">
    <subcellularLocation>
        <location evidence="1">Membrane</location>
    </subcellularLocation>
</comment>
<evidence type="ECO:0000313" key="12">
    <source>
        <dbReference type="EMBL" id="KAL2545998.1"/>
    </source>
</evidence>
<keyword evidence="12" id="KW-0808">Transferase</keyword>
<dbReference type="EMBL" id="JBFOLJ010000004">
    <property type="protein sequence ID" value="KAL2545998.1"/>
    <property type="molecule type" value="Genomic_DNA"/>
</dbReference>
<keyword evidence="12" id="KW-0418">Kinase</keyword>
<dbReference type="Gene3D" id="3.80.10.10">
    <property type="entry name" value="Ribonuclease Inhibitor"/>
    <property type="match status" value="2"/>
</dbReference>
<keyword evidence="5" id="KW-0677">Repeat</keyword>
<organism evidence="12 13">
    <name type="scientific">Forsythia ovata</name>
    <dbReference type="NCBI Taxonomy" id="205694"/>
    <lineage>
        <taxon>Eukaryota</taxon>
        <taxon>Viridiplantae</taxon>
        <taxon>Streptophyta</taxon>
        <taxon>Embryophyta</taxon>
        <taxon>Tracheophyta</taxon>
        <taxon>Spermatophyta</taxon>
        <taxon>Magnoliopsida</taxon>
        <taxon>eudicotyledons</taxon>
        <taxon>Gunneridae</taxon>
        <taxon>Pentapetalae</taxon>
        <taxon>asterids</taxon>
        <taxon>lamiids</taxon>
        <taxon>Lamiales</taxon>
        <taxon>Oleaceae</taxon>
        <taxon>Forsythieae</taxon>
        <taxon>Forsythia</taxon>
    </lineage>
</organism>
<dbReference type="InterPro" id="IPR013210">
    <property type="entry name" value="LRR_N_plant-typ"/>
</dbReference>
<accession>A0ABD1W8K1</accession>
<name>A0ABD1W8K1_9LAMI</name>
<dbReference type="InterPro" id="IPR032675">
    <property type="entry name" value="LRR_dom_sf"/>
</dbReference>
<gene>
    <name evidence="12" type="ORF">Fot_15231</name>
</gene>
<dbReference type="Pfam" id="PF23598">
    <property type="entry name" value="LRR_14"/>
    <property type="match status" value="1"/>
</dbReference>
<evidence type="ECO:0000256" key="4">
    <source>
        <dbReference type="ARBA" id="ARBA00022729"/>
    </source>
</evidence>
<dbReference type="GO" id="GO:0004674">
    <property type="term" value="F:protein serine/threonine kinase activity"/>
    <property type="evidence" value="ECO:0007669"/>
    <property type="project" value="UniProtKB-EC"/>
</dbReference>
<feature type="domain" description="Protein kinase" evidence="11">
    <location>
        <begin position="371"/>
        <end position="634"/>
    </location>
</feature>
<dbReference type="FunFam" id="1.10.510.10:FF:000095">
    <property type="entry name" value="protein STRUBBELIG-RECEPTOR FAMILY 8"/>
    <property type="match status" value="1"/>
</dbReference>
<keyword evidence="13" id="KW-1185">Reference proteome</keyword>
<sequence>MIYTKDKELTEALNKLAKAHCLLAKLGVSGYAEPQGPTGTSIAIVFSDLEADRSALLRLRGAVRGRTLLWNTTSSNPCSWEGVTCDNLTNQSNRVIALRLPGDGLIGQLPLNSIGNLTQLQYLSLRGNFLSGPIPSELGSCTELRNLHLQGNRFSGEIPETLFTLKNLERLNLARNNFSGDISSAFNNLTKLRILYLENNQFNGSLPNLNSLTELRKFNVSFNALTGSIPPRLDTFSSQSYLGTSLCGGPLVSCPSNGNKLSGGAIAGIIVGSVIGLLLILVIMFILCRKYRSRKLLQHVERSPIPPSPVKPSENGIWSPMPIITVTEEQQFSNSFASKERVGKVVVQGGSDGLVLFGEDVEMFSLQDLLRSSAEVLGKGTVGTTYKAYLESGAEVIVKRLKNVCLSEKEFRGEIEDLGSFIHENLVPLRGYFYGTGEKLLIFEPMPRSLSILLHGHSRRSLSWEIRCKIALGAAYGIQYLHSISPDTTHGNIKSSNILLTEYYDACPSEFGLTRLVSDITSPNLNGYRAPEVTDSRNISKKADVYSFGVLLLELLTGKEPDNVLVEDEIDLPSWVQSVVQENWTIEVFDPELINFDNFEEQMLQLLNLAISCTVQHPDRRPSMVEIARRIKEICSL</sequence>
<dbReference type="Pfam" id="PF07714">
    <property type="entry name" value="PK_Tyr_Ser-Thr"/>
    <property type="match status" value="1"/>
</dbReference>
<dbReference type="InterPro" id="IPR050994">
    <property type="entry name" value="At_inactive_RLKs"/>
</dbReference>
<dbReference type="PANTHER" id="PTHR48010">
    <property type="entry name" value="OS05G0588300 PROTEIN"/>
    <property type="match status" value="1"/>
</dbReference>
<dbReference type="PANTHER" id="PTHR48010:SF32">
    <property type="entry name" value="PROTEIN KINASE DOMAIN-CONTAINING PROTEIN"/>
    <property type="match status" value="1"/>
</dbReference>
<dbReference type="GO" id="GO:0005524">
    <property type="term" value="F:ATP binding"/>
    <property type="evidence" value="ECO:0007669"/>
    <property type="project" value="UniProtKB-KW"/>
</dbReference>
<evidence type="ECO:0000256" key="6">
    <source>
        <dbReference type="ARBA" id="ARBA00022741"/>
    </source>
</evidence>
<dbReference type="AlphaFoldDB" id="A0ABD1W8K1"/>
<dbReference type="InterPro" id="IPR000719">
    <property type="entry name" value="Prot_kinase_dom"/>
</dbReference>
<evidence type="ECO:0000256" key="7">
    <source>
        <dbReference type="ARBA" id="ARBA00022840"/>
    </source>
</evidence>
<dbReference type="SUPFAM" id="SSF56112">
    <property type="entry name" value="Protein kinase-like (PK-like)"/>
    <property type="match status" value="1"/>
</dbReference>
<proteinExistence type="predicted"/>
<dbReference type="PROSITE" id="PS51450">
    <property type="entry name" value="LRR"/>
    <property type="match status" value="1"/>
</dbReference>
<evidence type="ECO:0000259" key="11">
    <source>
        <dbReference type="PROSITE" id="PS50011"/>
    </source>
</evidence>
<dbReference type="InterPro" id="IPR055414">
    <property type="entry name" value="LRR_R13L4/SHOC2-like"/>
</dbReference>
<dbReference type="PROSITE" id="PS50011">
    <property type="entry name" value="PROTEIN_KINASE_DOM"/>
    <property type="match status" value="1"/>
</dbReference>
<dbReference type="InterPro" id="IPR011009">
    <property type="entry name" value="Kinase-like_dom_sf"/>
</dbReference>
<dbReference type="InterPro" id="IPR001245">
    <property type="entry name" value="Ser-Thr/Tyr_kinase_cat_dom"/>
</dbReference>
<keyword evidence="7" id="KW-0067">ATP-binding</keyword>
<keyword evidence="6" id="KW-0547">Nucleotide-binding</keyword>
<evidence type="ECO:0000256" key="5">
    <source>
        <dbReference type="ARBA" id="ARBA00022737"/>
    </source>
</evidence>
<dbReference type="SUPFAM" id="SSF52058">
    <property type="entry name" value="L domain-like"/>
    <property type="match status" value="1"/>
</dbReference>
<evidence type="ECO:0000256" key="1">
    <source>
        <dbReference type="ARBA" id="ARBA00004370"/>
    </source>
</evidence>
<keyword evidence="8 10" id="KW-1133">Transmembrane helix</keyword>
<dbReference type="Gene3D" id="1.10.510.10">
    <property type="entry name" value="Transferase(Phosphotransferase) domain 1"/>
    <property type="match status" value="1"/>
</dbReference>
<evidence type="ECO:0000256" key="10">
    <source>
        <dbReference type="SAM" id="Phobius"/>
    </source>
</evidence>
<reference evidence="13" key="1">
    <citation type="submission" date="2024-07" db="EMBL/GenBank/DDBJ databases">
        <title>Two chromosome-level genome assemblies of Korean endemic species Abeliophyllum distichum and Forsythia ovata (Oleaceae).</title>
        <authorList>
            <person name="Jang H."/>
        </authorList>
    </citation>
    <scope>NUCLEOTIDE SEQUENCE [LARGE SCALE GENOMIC DNA]</scope>
</reference>
<keyword evidence="2" id="KW-0433">Leucine-rich repeat</keyword>
<keyword evidence="4" id="KW-0732">Signal</keyword>
<evidence type="ECO:0000256" key="8">
    <source>
        <dbReference type="ARBA" id="ARBA00022989"/>
    </source>
</evidence>
<feature type="transmembrane region" description="Helical" evidence="10">
    <location>
        <begin position="265"/>
        <end position="288"/>
    </location>
</feature>
<evidence type="ECO:0000313" key="13">
    <source>
        <dbReference type="Proteomes" id="UP001604277"/>
    </source>
</evidence>
<dbReference type="Proteomes" id="UP001604277">
    <property type="component" value="Unassembled WGS sequence"/>
</dbReference>
<dbReference type="FunFam" id="3.80.10.10:FF:000234">
    <property type="entry name" value="Probable inactive receptor kinase RLK902"/>
    <property type="match status" value="1"/>
</dbReference>
<keyword evidence="9 10" id="KW-0472">Membrane</keyword>
<dbReference type="Gene3D" id="3.30.200.20">
    <property type="entry name" value="Phosphorylase Kinase, domain 1"/>
    <property type="match status" value="1"/>
</dbReference>
<evidence type="ECO:0000256" key="3">
    <source>
        <dbReference type="ARBA" id="ARBA00022692"/>
    </source>
</evidence>
<evidence type="ECO:0000256" key="9">
    <source>
        <dbReference type="ARBA" id="ARBA00023136"/>
    </source>
</evidence>
<dbReference type="Pfam" id="PF08263">
    <property type="entry name" value="LRRNT_2"/>
    <property type="match status" value="1"/>
</dbReference>
<keyword evidence="3 10" id="KW-0812">Transmembrane</keyword>